<dbReference type="Proteomes" id="UP000029392">
    <property type="component" value="Unassembled WGS sequence"/>
</dbReference>
<dbReference type="InterPro" id="IPR010052">
    <property type="entry name" value="T2SS_protein-GspI"/>
</dbReference>
<dbReference type="AlphaFoldDB" id="A0A091BTN0"/>
<dbReference type="PATRIC" id="fig|1384054.3.peg.1508"/>
<dbReference type="EMBL" id="AVCH01000159">
    <property type="protein sequence ID" value="KFN47695.1"/>
    <property type="molecule type" value="Genomic_DNA"/>
</dbReference>
<evidence type="ECO:0000256" key="2">
    <source>
        <dbReference type="ARBA" id="ARBA00008358"/>
    </source>
</evidence>
<evidence type="ECO:0000256" key="5">
    <source>
        <dbReference type="ARBA" id="ARBA00022519"/>
    </source>
</evidence>
<evidence type="ECO:0008006" key="12">
    <source>
        <dbReference type="Google" id="ProtNLM"/>
    </source>
</evidence>
<accession>A0A091BTN0</accession>
<gene>
    <name evidence="10" type="ORF">N790_07535</name>
</gene>
<evidence type="ECO:0000256" key="3">
    <source>
        <dbReference type="ARBA" id="ARBA00022475"/>
    </source>
</evidence>
<feature type="transmembrane region" description="Helical" evidence="9">
    <location>
        <begin position="12"/>
        <end position="35"/>
    </location>
</feature>
<dbReference type="NCBIfam" id="TIGR02532">
    <property type="entry name" value="IV_pilin_GFxxxE"/>
    <property type="match status" value="1"/>
</dbReference>
<dbReference type="OrthoDB" id="7864109at2"/>
<keyword evidence="8 9" id="KW-0472">Membrane</keyword>
<dbReference type="InterPro" id="IPR012902">
    <property type="entry name" value="N_methyl_site"/>
</dbReference>
<keyword evidence="3" id="KW-1003">Cell membrane</keyword>
<evidence type="ECO:0000256" key="8">
    <source>
        <dbReference type="ARBA" id="ARBA00023136"/>
    </source>
</evidence>
<dbReference type="Pfam" id="PF07963">
    <property type="entry name" value="N_methyl"/>
    <property type="match status" value="1"/>
</dbReference>
<keyword evidence="5" id="KW-0997">Cell inner membrane</keyword>
<evidence type="ECO:0000256" key="1">
    <source>
        <dbReference type="ARBA" id="ARBA00004377"/>
    </source>
</evidence>
<comment type="similarity">
    <text evidence="2">Belongs to the GSP I family.</text>
</comment>
<dbReference type="eggNOG" id="COG4967">
    <property type="taxonomic scope" value="Bacteria"/>
</dbReference>
<evidence type="ECO:0000256" key="7">
    <source>
        <dbReference type="ARBA" id="ARBA00022989"/>
    </source>
</evidence>
<name>A0A091BTN0_9GAMM</name>
<proteinExistence type="inferred from homology"/>
<evidence type="ECO:0000256" key="9">
    <source>
        <dbReference type="SAM" id="Phobius"/>
    </source>
</evidence>
<protein>
    <recommendedName>
        <fullName evidence="12">Type II secretion system protein GspI C-terminal domain-containing protein</fullName>
    </recommendedName>
</protein>
<keyword evidence="6 9" id="KW-0812">Transmembrane</keyword>
<dbReference type="PANTHER" id="PTHR38779">
    <property type="entry name" value="TYPE II SECRETION SYSTEM PROTEIN I-RELATED"/>
    <property type="match status" value="1"/>
</dbReference>
<comment type="subcellular location">
    <subcellularLocation>
        <location evidence="1">Cell inner membrane</location>
        <topology evidence="1">Single-pass membrane protein</topology>
    </subcellularLocation>
</comment>
<dbReference type="PANTHER" id="PTHR38779:SF2">
    <property type="entry name" value="TYPE II SECRETION SYSTEM PROTEIN I-RELATED"/>
    <property type="match status" value="1"/>
</dbReference>
<dbReference type="STRING" id="1384054.N790_07535"/>
<dbReference type="GO" id="GO:0015627">
    <property type="term" value="C:type II protein secretion system complex"/>
    <property type="evidence" value="ECO:0007669"/>
    <property type="project" value="InterPro"/>
</dbReference>
<keyword evidence="4" id="KW-0488">Methylation</keyword>
<comment type="caution">
    <text evidence="10">The sequence shown here is derived from an EMBL/GenBank/DDBJ whole genome shotgun (WGS) entry which is preliminary data.</text>
</comment>
<keyword evidence="11" id="KW-1185">Reference proteome</keyword>
<evidence type="ECO:0000256" key="4">
    <source>
        <dbReference type="ARBA" id="ARBA00022481"/>
    </source>
</evidence>
<evidence type="ECO:0000313" key="10">
    <source>
        <dbReference type="EMBL" id="KFN47695.1"/>
    </source>
</evidence>
<organism evidence="10 11">
    <name type="scientific">Arenimonas malthae CC-JY-1</name>
    <dbReference type="NCBI Taxonomy" id="1384054"/>
    <lineage>
        <taxon>Bacteria</taxon>
        <taxon>Pseudomonadati</taxon>
        <taxon>Pseudomonadota</taxon>
        <taxon>Gammaproteobacteria</taxon>
        <taxon>Lysobacterales</taxon>
        <taxon>Lysobacteraceae</taxon>
        <taxon>Arenimonas</taxon>
    </lineage>
</organism>
<evidence type="ECO:0000256" key="6">
    <source>
        <dbReference type="ARBA" id="ARBA00022692"/>
    </source>
</evidence>
<sequence>MRRQRGFSLIEVIVAFALLAVSMGILVAILGGGLAQVRQAGDASEATLHAQSLLSEVGVLAPVEPGRSQGEFADGRYRWTLEITEVEDPVPRAAPVEGAAPIETVGLQQAGAPVLYRLQLDVGWGEGDYARRLRFASLRARYPESPLEALP</sequence>
<dbReference type="GO" id="GO:0015628">
    <property type="term" value="P:protein secretion by the type II secretion system"/>
    <property type="evidence" value="ECO:0007669"/>
    <property type="project" value="InterPro"/>
</dbReference>
<reference evidence="10 11" key="1">
    <citation type="submission" date="2013-09" db="EMBL/GenBank/DDBJ databases">
        <title>Genome sequencing of Arenimonas malthae.</title>
        <authorList>
            <person name="Chen F."/>
            <person name="Wang G."/>
        </authorList>
    </citation>
    <scope>NUCLEOTIDE SEQUENCE [LARGE SCALE GENOMIC DNA]</scope>
    <source>
        <strain evidence="10 11">CC-JY-1</strain>
    </source>
</reference>
<dbReference type="GO" id="GO:0005886">
    <property type="term" value="C:plasma membrane"/>
    <property type="evidence" value="ECO:0007669"/>
    <property type="project" value="UniProtKB-SubCell"/>
</dbReference>
<evidence type="ECO:0000313" key="11">
    <source>
        <dbReference type="Proteomes" id="UP000029392"/>
    </source>
</evidence>
<dbReference type="RefSeq" id="WP_043803109.1">
    <property type="nucleotide sequence ID" value="NZ_AVCH01000159.1"/>
</dbReference>
<keyword evidence="7 9" id="KW-1133">Transmembrane helix</keyword>